<evidence type="ECO:0000256" key="3">
    <source>
        <dbReference type="SAM" id="MobiDB-lite"/>
    </source>
</evidence>
<keyword evidence="1" id="KW-0479">Metal-binding</keyword>
<dbReference type="VEuPathDB" id="FungiDB:MPH_12935"/>
<reference evidence="5 6" key="1">
    <citation type="journal article" date="2012" name="BMC Genomics">
        <title>Tools to kill: Genome of one of the most destructive plant pathogenic fungi Macrophomina phaseolina.</title>
        <authorList>
            <person name="Islam M.S."/>
            <person name="Haque M.S."/>
            <person name="Islam M.M."/>
            <person name="Emdad E.M."/>
            <person name="Halim A."/>
            <person name="Hossen Q.M.M."/>
            <person name="Hossain M.Z."/>
            <person name="Ahmed B."/>
            <person name="Rahim S."/>
            <person name="Rahman M.S."/>
            <person name="Alam M.M."/>
            <person name="Hou S."/>
            <person name="Wan X."/>
            <person name="Saito J.A."/>
            <person name="Alam M."/>
        </authorList>
    </citation>
    <scope>NUCLEOTIDE SEQUENCE [LARGE SCALE GENOMIC DNA]</scope>
    <source>
        <strain evidence="5 6">MS6</strain>
    </source>
</reference>
<dbReference type="Pfam" id="PF02373">
    <property type="entry name" value="JmjC"/>
    <property type="match status" value="1"/>
</dbReference>
<evidence type="ECO:0000256" key="2">
    <source>
        <dbReference type="ARBA" id="ARBA00023004"/>
    </source>
</evidence>
<dbReference type="Gene3D" id="2.60.120.650">
    <property type="entry name" value="Cupin"/>
    <property type="match status" value="1"/>
</dbReference>
<evidence type="ECO:0000256" key="1">
    <source>
        <dbReference type="ARBA" id="ARBA00022723"/>
    </source>
</evidence>
<dbReference type="GO" id="GO:0005634">
    <property type="term" value="C:nucleus"/>
    <property type="evidence" value="ECO:0007669"/>
    <property type="project" value="TreeGrafter"/>
</dbReference>
<feature type="region of interest" description="Disordered" evidence="3">
    <location>
        <begin position="424"/>
        <end position="462"/>
    </location>
</feature>
<dbReference type="OrthoDB" id="1678912at2759"/>
<dbReference type="SUPFAM" id="SSF54001">
    <property type="entry name" value="Cysteine proteinases"/>
    <property type="match status" value="1"/>
</dbReference>
<dbReference type="InParanoid" id="K2R6U2"/>
<evidence type="ECO:0000259" key="4">
    <source>
        <dbReference type="PROSITE" id="PS51184"/>
    </source>
</evidence>
<dbReference type="SUPFAM" id="SSF51197">
    <property type="entry name" value="Clavaminate synthase-like"/>
    <property type="match status" value="1"/>
</dbReference>
<feature type="compositionally biased region" description="Pro residues" evidence="3">
    <location>
        <begin position="489"/>
        <end position="502"/>
    </location>
</feature>
<name>K2R6U2_MACPH</name>
<accession>K2R6U2</accession>
<gene>
    <name evidence="5" type="ORF">MPH_12935</name>
</gene>
<dbReference type="GO" id="GO:0046872">
    <property type="term" value="F:metal ion binding"/>
    <property type="evidence" value="ECO:0007669"/>
    <property type="project" value="UniProtKB-KW"/>
</dbReference>
<dbReference type="InterPro" id="IPR038765">
    <property type="entry name" value="Papain-like_cys_pep_sf"/>
</dbReference>
<feature type="region of interest" description="Disordered" evidence="3">
    <location>
        <begin position="484"/>
        <end position="570"/>
    </location>
</feature>
<dbReference type="Gene3D" id="3.40.395.10">
    <property type="entry name" value="Adenoviral Proteinase, Chain A"/>
    <property type="match status" value="1"/>
</dbReference>
<evidence type="ECO:0000313" key="5">
    <source>
        <dbReference type="EMBL" id="EKG09973.1"/>
    </source>
</evidence>
<feature type="domain" description="JmjC" evidence="4">
    <location>
        <begin position="221"/>
        <end position="406"/>
    </location>
</feature>
<dbReference type="PROSITE" id="PS51184">
    <property type="entry name" value="JMJC"/>
    <property type="match status" value="1"/>
</dbReference>
<protein>
    <submittedName>
        <fullName evidence="5">Transcription factor jumonji/aspartyl beta-hydroxylase</fullName>
    </submittedName>
</protein>
<dbReference type="InterPro" id="IPR003347">
    <property type="entry name" value="JmjC_dom"/>
</dbReference>
<dbReference type="PANTHER" id="PTHR10694:SF33">
    <property type="entry name" value="LYSINE-SPECIFIC DEMETHYLASE 5"/>
    <property type="match status" value="1"/>
</dbReference>
<dbReference type="eggNOG" id="KOG0958">
    <property type="taxonomic scope" value="Eukaryota"/>
</dbReference>
<keyword evidence="2" id="KW-0408">Iron</keyword>
<proteinExistence type="predicted"/>
<dbReference type="STRING" id="1126212.K2R6U2"/>
<dbReference type="GO" id="GO:0006355">
    <property type="term" value="P:regulation of DNA-templated transcription"/>
    <property type="evidence" value="ECO:0007669"/>
    <property type="project" value="TreeGrafter"/>
</dbReference>
<dbReference type="GO" id="GO:0000785">
    <property type="term" value="C:chromatin"/>
    <property type="evidence" value="ECO:0007669"/>
    <property type="project" value="TreeGrafter"/>
</dbReference>
<feature type="compositionally biased region" description="Polar residues" evidence="3">
    <location>
        <begin position="503"/>
        <end position="517"/>
    </location>
</feature>
<dbReference type="GO" id="GO:0034647">
    <property type="term" value="F:histone H3K4me/H3K4me2/H3K4me3 demethylase activity"/>
    <property type="evidence" value="ECO:0007669"/>
    <property type="project" value="TreeGrafter"/>
</dbReference>
<dbReference type="Proteomes" id="UP000007129">
    <property type="component" value="Unassembled WGS sequence"/>
</dbReference>
<dbReference type="SMART" id="SM00558">
    <property type="entry name" value="JmjC"/>
    <property type="match status" value="1"/>
</dbReference>
<organism evidence="5 6">
    <name type="scientific">Macrophomina phaseolina (strain MS6)</name>
    <name type="common">Charcoal rot fungus</name>
    <dbReference type="NCBI Taxonomy" id="1126212"/>
    <lineage>
        <taxon>Eukaryota</taxon>
        <taxon>Fungi</taxon>
        <taxon>Dikarya</taxon>
        <taxon>Ascomycota</taxon>
        <taxon>Pezizomycotina</taxon>
        <taxon>Dothideomycetes</taxon>
        <taxon>Dothideomycetes incertae sedis</taxon>
        <taxon>Botryosphaeriales</taxon>
        <taxon>Botryosphaeriaceae</taxon>
        <taxon>Macrophomina</taxon>
    </lineage>
</organism>
<dbReference type="PANTHER" id="PTHR10694">
    <property type="entry name" value="LYSINE-SPECIFIC DEMETHYLASE"/>
    <property type="match status" value="1"/>
</dbReference>
<comment type="caution">
    <text evidence="5">The sequence shown here is derived from an EMBL/GenBank/DDBJ whole genome shotgun (WGS) entry which is preliminary data.</text>
</comment>
<evidence type="ECO:0000313" key="6">
    <source>
        <dbReference type="Proteomes" id="UP000007129"/>
    </source>
</evidence>
<dbReference type="EMBL" id="AHHD01000541">
    <property type="protein sequence ID" value="EKG09973.1"/>
    <property type="molecule type" value="Genomic_DNA"/>
</dbReference>
<feature type="compositionally biased region" description="Acidic residues" evidence="3">
    <location>
        <begin position="434"/>
        <end position="443"/>
    </location>
</feature>
<dbReference type="HOGENOM" id="CLU_260022_0_0_1"/>
<feature type="compositionally biased region" description="Basic and acidic residues" evidence="3">
    <location>
        <begin position="520"/>
        <end position="546"/>
    </location>
</feature>
<sequence>MGPRTKHKRQTVDLLAVQAQIDNIALQIADARTATSLKGTVQNARKIKKCAQRLTKDVEKLIKAMESPMDLPSKLAKKNKSGAQSFNFQQDSMLNCCYSGAVKFGSAQMWESIVPTIHEAMSDWDAHKELGFFKVKIEENVMRSIDPAKMSNSIIDALDECQSKILRFSGMPKRHRLHGLICDVLIDDDPSSLFEIPHLDAKGDRLDCRDLFCSTVRDASRSNRKPYLVNPADSSSRWRESVGLPPEPYLDCGERLKMTSSRIPGVHTAYEYYSTGRGSGSAMHVEDGYLGSMNLVLAGAPKVWLLVQPRFREKLEAKVREELMEDKESYACSQFVRHLNKLLSPELLDSWEIPYHTVPCKAGEMIVTLSETYHQVINAGTNYAVAVNFAVEPDWTGVPAGYGFCKKGCSPGVEPITAEQLRVQESDAHGPDCQADEDEVYSDDEPKKPYSNAYPTSDHAPGNITSVVNKDIEAFIDATIRSATTEFPTPSPEWPQAPPTPGDPTSDTLKSRSNTPTVREINHDGSKIDEDRALCSDNEQIRETSENKPGAAFSEVDARNSVTSNGDSGAAEPVINAYNAGEDSITVLGISKVPRDATSADKEDWLLPPATKSETPVQLIEDSEDEFLNIVQLPLKSATKASQPCESVEAKINRLIEEALPFLQAIDLSQRTLVCFQPGQRLNDEAITKTLETILPAKAAPLIASFAITNFPSFGLSKSFTELETALAIRPQLVHEIDSTHLFIAYNVLAHSLQPSADGSGNHWILIVVDFLNTNIHLFGAEKGLESPARIIARNVGQLVNAFRASEGYDEVKWTEPRIQPLYPVDWFPDDYNCGIAVISRAEAFMYPEKALVVSAGTTSAELSKRLDELRATYLESIVRRCNRVRDDELVSAQLGISTPIRNIKKRPYPFAQSEERSIAIAKSAFKRRSDSLLPTLERIPRSETEEWGDCIFRAAQSSGLNGRGLVEALGNSPNNDLGKVLRVLQCACEVANRDRLFQLREMLRFGQKPLLEQPLTDLDVAKLADLHSSISRFAGISYLAQYQSYMSQALYYQWFESAVQERSKLMKIARAERDKVAQRIRRRHRSGIEPRQAPTNDLLSRNRDISKSSSARTKLKDELVNHLVHMNKDRETVSRELENNIRKGKILNLLLSPPDNRCSRTDIRFLSLFPLYKYAHDDRDSRPSLDIMAHGPPKAIKGLSEPVSDQELVMSSSYLARTNFAYRLLNFNEALLGFFGKSLFTVRPELAQIDANLLPGARGPRPEINSVRTNAHKIPDEIAIYLKDAHDGEIKETKPSDVTRFFEPVGRVVTTPRRLEFS</sequence>